<dbReference type="GO" id="GO:0005524">
    <property type="term" value="F:ATP binding"/>
    <property type="evidence" value="ECO:0007669"/>
    <property type="project" value="UniProtKB-KW"/>
</dbReference>
<feature type="domain" description="Helicase C-terminal" evidence="6">
    <location>
        <begin position="308"/>
        <end position="472"/>
    </location>
</feature>
<dbReference type="Pfam" id="PF00270">
    <property type="entry name" value="DEAD"/>
    <property type="match status" value="1"/>
</dbReference>
<dbReference type="GO" id="GO:0070478">
    <property type="term" value="P:nuclear-transcribed mRNA catabolic process, 3'-5' exonucleolytic nonsense-mediated decay"/>
    <property type="evidence" value="ECO:0007669"/>
    <property type="project" value="TreeGrafter"/>
</dbReference>
<dbReference type="Pfam" id="PF21408">
    <property type="entry name" value="MTR4-like_stalk"/>
    <property type="match status" value="1"/>
</dbReference>
<dbReference type="AlphaFoldDB" id="A0A2T1A1C9"/>
<sequence>MDSPAQAYSAAKDRSKYSQLAQFRSELPFDLDDFQTAGCRALEDGLGVLVCAPTGAGKTIVGEFAVHLAMAQGLGCAYTTPIKALSNQKYADLVTRYGAEKVGLLTGDNSINPHAPILVMTTEVLRNMLYVGSSTLDDLGFVVMDEVHYLADRFRGAVWEEVIIHLDAKVQLVSLSATVSNAEEFGEWLVTVRGDTAVVVSDYRPVPLWQHMMVGNKIYDLLDTEAEHRPGAAQKKSGANRVLVRVAREQAMRVERRRHTREKWRPPRRSDIVDRLDRGALLPAIYFIFSRVGCDAAVEQCLRSGIRLIDDEDREEVRRIVTGRTQSLSDADLQVLGYWEWLDGLERGVAAHHAGLIPIFKETVEELFLRGLCKVVFATETLALGINMPARTVVLERMVKYNGESHNRLTPGEFTQLTGRAGRRGIDVEGHAVVIWGPDLDPNDVAGLATTRTFPLRSSFRPSYNMAVNLVRQIGREEGRHLLEQSFAQFQADRAVVGLVKQRDQAAREAREVTDKITCSRGSVEQYADLRRALSDLEKGAAKSRSAGRRDRVESSVAALRRGDIIVVPSGRHRGPAVVLESVSTSDEPRLVVLTAGKWAGRVPMRDFHDAVIPVGRMKVNKSFAHRSAQARRDLAANLANVTRDLPLKGARIGRGADPVDEQVHELRAQIKAHPVHECTDRDRHVREFENARHALRRAETLTARVQGRTTSLGRTFDSICTVLETLGYLEADGSEFVVTDDGALLSRLWSESDLLAADCLRRGLWDELTAPELAGVVSALLYESRSGERFETHTVPVGSKAVRAVLQATHDVWAQISESAGQANAPLIREPDHGFALAAYRWTVGDSLEQVLRNLRGAGVELSPGDFVRWCRQVIDMLGQIARLPTDAVDPSVTRTAHEAASLMRRGVLADSTGALPAERLGYVTDDNLGAAEFAEIDATRGNGLTS</sequence>
<feature type="domain" description="Helicase ATP-binding" evidence="5">
    <location>
        <begin position="39"/>
        <end position="197"/>
    </location>
</feature>
<evidence type="ECO:0000313" key="7">
    <source>
        <dbReference type="EMBL" id="PRZ42138.1"/>
    </source>
</evidence>
<dbReference type="InterPro" id="IPR012961">
    <property type="entry name" value="Ski2/MTR4_C"/>
</dbReference>
<proteinExistence type="predicted"/>
<dbReference type="InterPro" id="IPR011545">
    <property type="entry name" value="DEAD/DEAH_box_helicase_dom"/>
</dbReference>
<evidence type="ECO:0000259" key="5">
    <source>
        <dbReference type="PROSITE" id="PS51192"/>
    </source>
</evidence>
<dbReference type="Gene3D" id="3.40.50.300">
    <property type="entry name" value="P-loop containing nucleotide triphosphate hydrolases"/>
    <property type="match status" value="2"/>
</dbReference>
<evidence type="ECO:0000259" key="6">
    <source>
        <dbReference type="PROSITE" id="PS51194"/>
    </source>
</evidence>
<keyword evidence="3 7" id="KW-0347">Helicase</keyword>
<evidence type="ECO:0000256" key="1">
    <source>
        <dbReference type="ARBA" id="ARBA00022741"/>
    </source>
</evidence>
<dbReference type="SMART" id="SM00490">
    <property type="entry name" value="HELICc"/>
    <property type="match status" value="1"/>
</dbReference>
<dbReference type="Pfam" id="PF00271">
    <property type="entry name" value="Helicase_C"/>
    <property type="match status" value="1"/>
</dbReference>
<protein>
    <submittedName>
        <fullName evidence="7">ATP-dependent RNA helicase HelY</fullName>
    </submittedName>
</protein>
<reference evidence="7 8" key="1">
    <citation type="submission" date="2018-03" db="EMBL/GenBank/DDBJ databases">
        <title>Genomic Encyclopedia of Archaeal and Bacterial Type Strains, Phase II (KMG-II): from individual species to whole genera.</title>
        <authorList>
            <person name="Goeker M."/>
        </authorList>
    </citation>
    <scope>NUCLEOTIDE SEQUENCE [LARGE SCALE GENOMIC DNA]</scope>
    <source>
        <strain evidence="7 8">DSM 100065</strain>
    </source>
</reference>
<evidence type="ECO:0000256" key="3">
    <source>
        <dbReference type="ARBA" id="ARBA00022806"/>
    </source>
</evidence>
<gene>
    <name evidence="7" type="ORF">CLV47_1068</name>
</gene>
<dbReference type="SMART" id="SM01142">
    <property type="entry name" value="DSHCT"/>
    <property type="match status" value="1"/>
</dbReference>
<organism evidence="7 8">
    <name type="scientific">Antricoccus suffuscus</name>
    <dbReference type="NCBI Taxonomy" id="1629062"/>
    <lineage>
        <taxon>Bacteria</taxon>
        <taxon>Bacillati</taxon>
        <taxon>Actinomycetota</taxon>
        <taxon>Actinomycetes</taxon>
        <taxon>Geodermatophilales</taxon>
        <taxon>Antricoccaceae</taxon>
        <taxon>Antricoccus</taxon>
    </lineage>
</organism>
<dbReference type="SMART" id="SM00487">
    <property type="entry name" value="DEXDc"/>
    <property type="match status" value="1"/>
</dbReference>
<dbReference type="GO" id="GO:0055087">
    <property type="term" value="C:Ski complex"/>
    <property type="evidence" value="ECO:0007669"/>
    <property type="project" value="TreeGrafter"/>
</dbReference>
<dbReference type="PROSITE" id="PS51194">
    <property type="entry name" value="HELICASE_CTER"/>
    <property type="match status" value="1"/>
</dbReference>
<dbReference type="InterPro" id="IPR001650">
    <property type="entry name" value="Helicase_C-like"/>
</dbReference>
<evidence type="ECO:0000256" key="4">
    <source>
        <dbReference type="ARBA" id="ARBA00022840"/>
    </source>
</evidence>
<dbReference type="Pfam" id="PF08148">
    <property type="entry name" value="DSHCT"/>
    <property type="match status" value="1"/>
</dbReference>
<dbReference type="InterPro" id="IPR058621">
    <property type="entry name" value="SH3_HelY"/>
</dbReference>
<dbReference type="InterPro" id="IPR050699">
    <property type="entry name" value="RNA-DNA_Helicase"/>
</dbReference>
<dbReference type="OrthoDB" id="3229913at2"/>
<evidence type="ECO:0000313" key="8">
    <source>
        <dbReference type="Proteomes" id="UP000237752"/>
    </source>
</evidence>
<dbReference type="InterPro" id="IPR027417">
    <property type="entry name" value="P-loop_NTPase"/>
</dbReference>
<keyword evidence="8" id="KW-1185">Reference proteome</keyword>
<dbReference type="Proteomes" id="UP000237752">
    <property type="component" value="Unassembled WGS sequence"/>
</dbReference>
<dbReference type="PANTHER" id="PTHR12131">
    <property type="entry name" value="ATP-DEPENDENT RNA AND DNA HELICASE"/>
    <property type="match status" value="1"/>
</dbReference>
<dbReference type="Gene3D" id="1.10.3380.30">
    <property type="match status" value="1"/>
</dbReference>
<dbReference type="GO" id="GO:0003676">
    <property type="term" value="F:nucleic acid binding"/>
    <property type="evidence" value="ECO:0007669"/>
    <property type="project" value="InterPro"/>
</dbReference>
<keyword evidence="1" id="KW-0547">Nucleotide-binding</keyword>
<dbReference type="InterPro" id="IPR014001">
    <property type="entry name" value="Helicase_ATP-bd"/>
</dbReference>
<dbReference type="PROSITE" id="PS51192">
    <property type="entry name" value="HELICASE_ATP_BIND_1"/>
    <property type="match status" value="1"/>
</dbReference>
<dbReference type="CDD" id="cd18795">
    <property type="entry name" value="SF2_C_Ski2"/>
    <property type="match status" value="1"/>
</dbReference>
<accession>A0A2T1A1C9</accession>
<name>A0A2T1A1C9_9ACTN</name>
<dbReference type="GO" id="GO:0016787">
    <property type="term" value="F:hydrolase activity"/>
    <property type="evidence" value="ECO:0007669"/>
    <property type="project" value="UniProtKB-KW"/>
</dbReference>
<dbReference type="EMBL" id="PVUE01000006">
    <property type="protein sequence ID" value="PRZ42138.1"/>
    <property type="molecule type" value="Genomic_DNA"/>
</dbReference>
<dbReference type="GO" id="GO:0004386">
    <property type="term" value="F:helicase activity"/>
    <property type="evidence" value="ECO:0007669"/>
    <property type="project" value="UniProtKB-KW"/>
</dbReference>
<keyword evidence="4" id="KW-0067">ATP-binding</keyword>
<dbReference type="PANTHER" id="PTHR12131:SF1">
    <property type="entry name" value="ATP-DEPENDENT RNA HELICASE SUPV3L1, MITOCHONDRIAL-RELATED"/>
    <property type="match status" value="1"/>
</dbReference>
<evidence type="ECO:0000256" key="2">
    <source>
        <dbReference type="ARBA" id="ARBA00022801"/>
    </source>
</evidence>
<dbReference type="Pfam" id="PF26090">
    <property type="entry name" value="SH3_HelY"/>
    <property type="match status" value="1"/>
</dbReference>
<keyword evidence="2" id="KW-0378">Hydrolase</keyword>
<dbReference type="RefSeq" id="WP_106348650.1">
    <property type="nucleotide sequence ID" value="NZ_PVUE01000006.1"/>
</dbReference>
<dbReference type="InterPro" id="IPR048392">
    <property type="entry name" value="MTR4-like_stalk"/>
</dbReference>
<dbReference type="SUPFAM" id="SSF52540">
    <property type="entry name" value="P-loop containing nucleoside triphosphate hydrolases"/>
    <property type="match status" value="1"/>
</dbReference>
<comment type="caution">
    <text evidence="7">The sequence shown here is derived from an EMBL/GenBank/DDBJ whole genome shotgun (WGS) entry which is preliminary data.</text>
</comment>